<proteinExistence type="predicted"/>
<accession>A0A6L2NPS0</accession>
<evidence type="ECO:0000313" key="4">
    <source>
        <dbReference type="EMBL" id="GEU86982.1"/>
    </source>
</evidence>
<protein>
    <recommendedName>
        <fullName evidence="3">SWIM-type domain-containing protein</fullName>
    </recommendedName>
</protein>
<feature type="transmembrane region" description="Helical" evidence="2">
    <location>
        <begin position="727"/>
        <end position="746"/>
    </location>
</feature>
<gene>
    <name evidence="4" type="ORF">Tci_058960</name>
</gene>
<keyword evidence="2" id="KW-0472">Membrane</keyword>
<evidence type="ECO:0000256" key="2">
    <source>
        <dbReference type="SAM" id="Phobius"/>
    </source>
</evidence>
<keyword evidence="1" id="KW-0479">Metal-binding</keyword>
<keyword evidence="2" id="KW-0812">Transmembrane</keyword>
<dbReference type="Pfam" id="PF26130">
    <property type="entry name" value="PB1-like"/>
    <property type="match status" value="1"/>
</dbReference>
<feature type="domain" description="SWIM-type" evidence="3">
    <location>
        <begin position="607"/>
        <end position="639"/>
    </location>
</feature>
<dbReference type="AlphaFoldDB" id="A0A6L2NPS0"/>
<keyword evidence="1" id="KW-0862">Zinc</keyword>
<keyword evidence="1" id="KW-0863">Zinc-finger</keyword>
<dbReference type="PANTHER" id="PTHR31973:SF190">
    <property type="entry name" value="MULE TRANSPOSASE DOMAIN-CONTAINING PROTEIN"/>
    <property type="match status" value="1"/>
</dbReference>
<evidence type="ECO:0000256" key="1">
    <source>
        <dbReference type="PROSITE-ProRule" id="PRU00325"/>
    </source>
</evidence>
<comment type="caution">
    <text evidence="4">The sequence shown here is derived from an EMBL/GenBank/DDBJ whole genome shotgun (WGS) entry which is preliminary data.</text>
</comment>
<reference evidence="4" key="1">
    <citation type="journal article" date="2019" name="Sci. Rep.">
        <title>Draft genome of Tanacetum cinerariifolium, the natural source of mosquito coil.</title>
        <authorList>
            <person name="Yamashiro T."/>
            <person name="Shiraishi A."/>
            <person name="Satake H."/>
            <person name="Nakayama K."/>
        </authorList>
    </citation>
    <scope>NUCLEOTIDE SEQUENCE</scope>
</reference>
<dbReference type="EMBL" id="BKCJ010009441">
    <property type="protein sequence ID" value="GEU86982.1"/>
    <property type="molecule type" value="Genomic_DNA"/>
</dbReference>
<keyword evidence="2" id="KW-1133">Transmembrane helix</keyword>
<sequence length="747" mass="83629">MVDIDLFTVIALNMMVLQLGYTGKFEPLFYNYLRPLSSLDEGLYPLACEDDVHFLASLIRSLSCLSSIECGFTVVNSYQRSIPHVIEYVRRELSFEKTKLDGEAGFCDVVGNGIDISGLSNDESFRFDDFDLNVNLTLDLNISQTETQEEVPMSEVPVFEASNDHVVNESSDVGSTKEHVIVNEVVDGSGEEDVVHGSGEEDFEQGNGHEAFEETSDEKNEIVEPNVNVHLFSISKDVPFDEILVKAVQDWLKRDLELQISMSKAFKAKAKAKMEVKGDHILHYVMLKDFVAELQSTNLKTTVKITVKRNTDLSLPTRSIVLNLEVLLNAKPPHLISPCLSMECNQYVLIQIHHGGIFHKFSGKRYVYGHVDICDMVDIDLFTVIALNMMVLQLGYTGKFEPLFYNYLRPLSSLDEWLYPLVIEYVMRELSFEKTKLDGEAGFCDVVEEVPMSEVPLFEASNDHVVNEPSDVGSTKEHVIVNEVVDGSGEEDVVHGSGEEDFEQGNGHEGFEKTSGRALSDLLFNNICEVFNSKGKDKPVITLLEYIREYCMKRIMNVKSVNDKCTGPLTPTVTRIMKSIKKDAHLMKVQWNKGTKYQVSGSFGDKYVVDVVAMTCSCRKWESTWISCKYVVAGYWYMALNDQGEGTTPRSLDKFLLFVDYMKGNILSRVSGANIGSVDKSGDGASSLGVSIDGRRILHHHHHHRHHHHHHHHHGGANAGSFGTLDLIALGILVVCLVVYGIVTCLC</sequence>
<dbReference type="GO" id="GO:0008270">
    <property type="term" value="F:zinc ion binding"/>
    <property type="evidence" value="ECO:0007669"/>
    <property type="project" value="UniProtKB-KW"/>
</dbReference>
<dbReference type="PROSITE" id="PS50966">
    <property type="entry name" value="ZF_SWIM"/>
    <property type="match status" value="1"/>
</dbReference>
<name>A0A6L2NPS0_TANCI</name>
<dbReference type="InterPro" id="IPR058594">
    <property type="entry name" value="PB1-like_dom_pln"/>
</dbReference>
<organism evidence="4">
    <name type="scientific">Tanacetum cinerariifolium</name>
    <name type="common">Dalmatian daisy</name>
    <name type="synonym">Chrysanthemum cinerariifolium</name>
    <dbReference type="NCBI Taxonomy" id="118510"/>
    <lineage>
        <taxon>Eukaryota</taxon>
        <taxon>Viridiplantae</taxon>
        <taxon>Streptophyta</taxon>
        <taxon>Embryophyta</taxon>
        <taxon>Tracheophyta</taxon>
        <taxon>Spermatophyta</taxon>
        <taxon>Magnoliopsida</taxon>
        <taxon>eudicotyledons</taxon>
        <taxon>Gunneridae</taxon>
        <taxon>Pentapetalae</taxon>
        <taxon>asterids</taxon>
        <taxon>campanulids</taxon>
        <taxon>Asterales</taxon>
        <taxon>Asteraceae</taxon>
        <taxon>Asteroideae</taxon>
        <taxon>Anthemideae</taxon>
        <taxon>Anthemidinae</taxon>
        <taxon>Tanacetum</taxon>
    </lineage>
</organism>
<dbReference type="InterPro" id="IPR007527">
    <property type="entry name" value="Znf_SWIM"/>
</dbReference>
<dbReference type="PANTHER" id="PTHR31973">
    <property type="entry name" value="POLYPROTEIN, PUTATIVE-RELATED"/>
    <property type="match status" value="1"/>
</dbReference>
<evidence type="ECO:0000259" key="3">
    <source>
        <dbReference type="PROSITE" id="PS50966"/>
    </source>
</evidence>